<keyword evidence="6" id="KW-0406">Ion transport</keyword>
<evidence type="ECO:0000256" key="9">
    <source>
        <dbReference type="ARBA" id="ARBA00023237"/>
    </source>
</evidence>
<keyword evidence="4 10" id="KW-0812">Transmembrane</keyword>
<dbReference type="PANTHER" id="PTHR30069">
    <property type="entry name" value="TONB-DEPENDENT OUTER MEMBRANE RECEPTOR"/>
    <property type="match status" value="1"/>
</dbReference>
<dbReference type="Pfam" id="PF00593">
    <property type="entry name" value="TonB_dep_Rec_b-barrel"/>
    <property type="match status" value="1"/>
</dbReference>
<dbReference type="RefSeq" id="WP_379713429.1">
    <property type="nucleotide sequence ID" value="NZ_JBHTBS010000007.1"/>
</dbReference>
<dbReference type="InterPro" id="IPR037066">
    <property type="entry name" value="Plug_dom_sf"/>
</dbReference>
<proteinExistence type="inferred from homology"/>
<dbReference type="Gene3D" id="2.170.130.10">
    <property type="entry name" value="TonB-dependent receptor, plug domain"/>
    <property type="match status" value="1"/>
</dbReference>
<evidence type="ECO:0000256" key="2">
    <source>
        <dbReference type="ARBA" id="ARBA00022448"/>
    </source>
</evidence>
<evidence type="ECO:0000256" key="8">
    <source>
        <dbReference type="ARBA" id="ARBA00023136"/>
    </source>
</evidence>
<dbReference type="CDD" id="cd01347">
    <property type="entry name" value="ligand_gated_channel"/>
    <property type="match status" value="1"/>
</dbReference>
<evidence type="ECO:0000256" key="7">
    <source>
        <dbReference type="ARBA" id="ARBA00023077"/>
    </source>
</evidence>
<keyword evidence="14" id="KW-0675">Receptor</keyword>
<dbReference type="Gene3D" id="2.40.170.20">
    <property type="entry name" value="TonB-dependent receptor, beta-barrel domain"/>
    <property type="match status" value="1"/>
</dbReference>
<comment type="subcellular location">
    <subcellularLocation>
        <location evidence="1 10">Cell outer membrane</location>
        <topology evidence="1 10">Multi-pass membrane protein</topology>
    </subcellularLocation>
</comment>
<keyword evidence="9 10" id="KW-0998">Cell outer membrane</keyword>
<dbReference type="InterPro" id="IPR012910">
    <property type="entry name" value="Plug_dom"/>
</dbReference>
<feature type="domain" description="TonB-dependent receptor plug" evidence="13">
    <location>
        <begin position="36"/>
        <end position="143"/>
    </location>
</feature>
<evidence type="ECO:0000313" key="15">
    <source>
        <dbReference type="Proteomes" id="UP001596472"/>
    </source>
</evidence>
<dbReference type="SUPFAM" id="SSF56935">
    <property type="entry name" value="Porins"/>
    <property type="match status" value="1"/>
</dbReference>
<dbReference type="PANTHER" id="PTHR30069:SF53">
    <property type="entry name" value="COLICIN I RECEPTOR-RELATED"/>
    <property type="match status" value="1"/>
</dbReference>
<name>A0ABW2L796_9BACT</name>
<keyword evidence="3 10" id="KW-1134">Transmembrane beta strand</keyword>
<dbReference type="PROSITE" id="PS52016">
    <property type="entry name" value="TONB_DEPENDENT_REC_3"/>
    <property type="match status" value="1"/>
</dbReference>
<keyword evidence="15" id="KW-1185">Reference proteome</keyword>
<reference evidence="15" key="1">
    <citation type="journal article" date="2019" name="Int. J. Syst. Evol. Microbiol.">
        <title>The Global Catalogue of Microorganisms (GCM) 10K type strain sequencing project: providing services to taxonomists for standard genome sequencing and annotation.</title>
        <authorList>
            <consortium name="The Broad Institute Genomics Platform"/>
            <consortium name="The Broad Institute Genome Sequencing Center for Infectious Disease"/>
            <person name="Wu L."/>
            <person name="Ma J."/>
        </authorList>
    </citation>
    <scope>NUCLEOTIDE SEQUENCE [LARGE SCALE GENOMIC DNA]</scope>
    <source>
        <strain evidence="15">CGMCC 4.1467</strain>
    </source>
</reference>
<evidence type="ECO:0000313" key="14">
    <source>
        <dbReference type="EMBL" id="MFC7338281.1"/>
    </source>
</evidence>
<sequence length="678" mass="74689">MKSIGTLLALSSLTFGQSGSLPETIVLAERREPGEQNLSTWDSEEITGFSPRSIDELLALDPSFSLYRRQPASLSNPTSAGISLRNTGATAASRTLVLRDGIPQNDPFGGWINWTRYEPSALESASLVPAAQSAVWGNLSPAGSIRLTSREITENRHLLRLTGGSQGTLGASTSHEMISDDGALGVGLNLFAFHSDGYYAIPDWQRGPIDRKLDLDHAGADLRFVWQAAENLTVEPSFSFYDERRGNGTPVTGNTTEALDFSLRLTAEHRDASTQLLTYYQRRRFASVFSSVDASRSSETVALNQFHVPGEGLGGALVHRREISEAFSFSGGADFRLLSGETNEDAGVFRRRRAGGDQNFAGLFTTLGWEITPVTRLDSSLRLDRWSLTDGSRIEKSLTSGALLRQDIFPDRDGWEPSTSLALEHQLRDDLSARLSAGTSFRAPNINELYRPYRVRNDITEANAALDPERFYSLEAGLEWKPDDCLTLGLDFFQHWIHDAIANVPITDPAQIAAIFGTLPPGGTGSQRQNVDEARVLGLQGSAEWQPDNFWTFRFDGLWSETEFTSSPTQPLLTGQPFPQAPDLRLIGSARLQATDNVSFFTGLEYASHLYDDALSSRPVPSYWTCRIGGSWQATESIAFHARIENLFDTEIPTGLSSDGIQSIGQPRAFWLTTEWQF</sequence>
<keyword evidence="7 11" id="KW-0798">TonB box</keyword>
<dbReference type="Proteomes" id="UP001596472">
    <property type="component" value="Unassembled WGS sequence"/>
</dbReference>
<feature type="domain" description="TonB-dependent receptor-like beta-barrel" evidence="12">
    <location>
        <begin position="221"/>
        <end position="647"/>
    </location>
</feature>
<evidence type="ECO:0000256" key="3">
    <source>
        <dbReference type="ARBA" id="ARBA00022452"/>
    </source>
</evidence>
<keyword evidence="5" id="KW-0732">Signal</keyword>
<keyword evidence="2 10" id="KW-0813">Transport</keyword>
<dbReference type="Pfam" id="PF07715">
    <property type="entry name" value="Plug"/>
    <property type="match status" value="1"/>
</dbReference>
<evidence type="ECO:0000256" key="10">
    <source>
        <dbReference type="PROSITE-ProRule" id="PRU01360"/>
    </source>
</evidence>
<dbReference type="InterPro" id="IPR036942">
    <property type="entry name" value="Beta-barrel_TonB_sf"/>
</dbReference>
<organism evidence="14 15">
    <name type="scientific">Haloferula chungangensis</name>
    <dbReference type="NCBI Taxonomy" id="1048331"/>
    <lineage>
        <taxon>Bacteria</taxon>
        <taxon>Pseudomonadati</taxon>
        <taxon>Verrucomicrobiota</taxon>
        <taxon>Verrucomicrobiia</taxon>
        <taxon>Verrucomicrobiales</taxon>
        <taxon>Verrucomicrobiaceae</taxon>
        <taxon>Haloferula</taxon>
    </lineage>
</organism>
<dbReference type="InterPro" id="IPR039426">
    <property type="entry name" value="TonB-dep_rcpt-like"/>
</dbReference>
<dbReference type="InterPro" id="IPR000531">
    <property type="entry name" value="Beta-barrel_TonB"/>
</dbReference>
<accession>A0ABW2L796</accession>
<comment type="caution">
    <text evidence="14">The sequence shown here is derived from an EMBL/GenBank/DDBJ whole genome shotgun (WGS) entry which is preliminary data.</text>
</comment>
<evidence type="ECO:0000259" key="12">
    <source>
        <dbReference type="Pfam" id="PF00593"/>
    </source>
</evidence>
<evidence type="ECO:0000259" key="13">
    <source>
        <dbReference type="Pfam" id="PF07715"/>
    </source>
</evidence>
<evidence type="ECO:0000256" key="1">
    <source>
        <dbReference type="ARBA" id="ARBA00004571"/>
    </source>
</evidence>
<evidence type="ECO:0000256" key="4">
    <source>
        <dbReference type="ARBA" id="ARBA00022692"/>
    </source>
</evidence>
<evidence type="ECO:0000256" key="5">
    <source>
        <dbReference type="ARBA" id="ARBA00022729"/>
    </source>
</evidence>
<evidence type="ECO:0000256" key="11">
    <source>
        <dbReference type="RuleBase" id="RU003357"/>
    </source>
</evidence>
<keyword evidence="8 10" id="KW-0472">Membrane</keyword>
<protein>
    <submittedName>
        <fullName evidence="14">TonB-dependent receptor</fullName>
    </submittedName>
</protein>
<dbReference type="EMBL" id="JBHTBS010000007">
    <property type="protein sequence ID" value="MFC7338281.1"/>
    <property type="molecule type" value="Genomic_DNA"/>
</dbReference>
<comment type="similarity">
    <text evidence="10 11">Belongs to the TonB-dependent receptor family.</text>
</comment>
<evidence type="ECO:0000256" key="6">
    <source>
        <dbReference type="ARBA" id="ARBA00023065"/>
    </source>
</evidence>
<gene>
    <name evidence="14" type="ORF">ACFQY0_13890</name>
</gene>